<keyword evidence="5" id="KW-1185">Reference proteome</keyword>
<organism evidence="4 5">
    <name type="scientific">Miscanthus lutarioriparius</name>
    <dbReference type="NCBI Taxonomy" id="422564"/>
    <lineage>
        <taxon>Eukaryota</taxon>
        <taxon>Viridiplantae</taxon>
        <taxon>Streptophyta</taxon>
        <taxon>Embryophyta</taxon>
        <taxon>Tracheophyta</taxon>
        <taxon>Spermatophyta</taxon>
        <taxon>Magnoliopsida</taxon>
        <taxon>Liliopsida</taxon>
        <taxon>Poales</taxon>
        <taxon>Poaceae</taxon>
        <taxon>PACMAD clade</taxon>
        <taxon>Panicoideae</taxon>
        <taxon>Andropogonodae</taxon>
        <taxon>Andropogoneae</taxon>
        <taxon>Saccharinae</taxon>
        <taxon>Miscanthus</taxon>
    </lineage>
</organism>
<evidence type="ECO:0000256" key="2">
    <source>
        <dbReference type="ARBA" id="ARBA00022840"/>
    </source>
</evidence>
<evidence type="ECO:0000313" key="5">
    <source>
        <dbReference type="Proteomes" id="UP000604825"/>
    </source>
</evidence>
<protein>
    <submittedName>
        <fullName evidence="4">Uncharacterized protein</fullName>
    </submittedName>
</protein>
<dbReference type="AlphaFoldDB" id="A0A811QHC2"/>
<keyword evidence="3" id="KW-0732">Signal</keyword>
<evidence type="ECO:0000313" key="4">
    <source>
        <dbReference type="EMBL" id="CAD6255556.1"/>
    </source>
</evidence>
<dbReference type="EMBL" id="CAJGYO010000010">
    <property type="protein sequence ID" value="CAD6255556.1"/>
    <property type="molecule type" value="Genomic_DNA"/>
</dbReference>
<dbReference type="InterPro" id="IPR013126">
    <property type="entry name" value="Hsp_70_fam"/>
</dbReference>
<dbReference type="GO" id="GO:0005524">
    <property type="term" value="F:ATP binding"/>
    <property type="evidence" value="ECO:0007669"/>
    <property type="project" value="UniProtKB-KW"/>
</dbReference>
<dbReference type="Pfam" id="PF00012">
    <property type="entry name" value="HSP70"/>
    <property type="match status" value="1"/>
</dbReference>
<dbReference type="GO" id="GO:0140662">
    <property type="term" value="F:ATP-dependent protein folding chaperone"/>
    <property type="evidence" value="ECO:0007669"/>
    <property type="project" value="InterPro"/>
</dbReference>
<proteinExistence type="predicted"/>
<dbReference type="Gene3D" id="3.90.640.10">
    <property type="entry name" value="Actin, Chain A, domain 4"/>
    <property type="match status" value="1"/>
</dbReference>
<accession>A0A811QHC2</accession>
<feature type="chain" id="PRO_5032722166" evidence="3">
    <location>
        <begin position="32"/>
        <end position="439"/>
    </location>
</feature>
<evidence type="ECO:0000256" key="1">
    <source>
        <dbReference type="ARBA" id="ARBA00022741"/>
    </source>
</evidence>
<dbReference type="Proteomes" id="UP000604825">
    <property type="component" value="Unassembled WGS sequence"/>
</dbReference>
<dbReference type="InterPro" id="IPR043129">
    <property type="entry name" value="ATPase_NBD"/>
</dbReference>
<dbReference type="Gene3D" id="3.30.420.40">
    <property type="match status" value="2"/>
</dbReference>
<dbReference type="PANTHER" id="PTHR19375">
    <property type="entry name" value="HEAT SHOCK PROTEIN 70KDA"/>
    <property type="match status" value="1"/>
</dbReference>
<reference evidence="4" key="1">
    <citation type="submission" date="2020-10" db="EMBL/GenBank/DDBJ databases">
        <authorList>
            <person name="Han B."/>
            <person name="Lu T."/>
            <person name="Zhao Q."/>
            <person name="Huang X."/>
            <person name="Zhao Y."/>
        </authorList>
    </citation>
    <scope>NUCLEOTIDE SEQUENCE</scope>
</reference>
<feature type="signal peptide" evidence="3">
    <location>
        <begin position="1"/>
        <end position="31"/>
    </location>
</feature>
<dbReference type="PROSITE" id="PS01036">
    <property type="entry name" value="HSP70_3"/>
    <property type="match status" value="1"/>
</dbReference>
<dbReference type="PRINTS" id="PR00301">
    <property type="entry name" value="HEATSHOCK70"/>
</dbReference>
<comment type="caution">
    <text evidence="4">The sequence shown here is derived from an EMBL/GenBank/DDBJ whole genome shotgun (WGS) entry which is preliminary data.</text>
</comment>
<dbReference type="SUPFAM" id="SSF53067">
    <property type="entry name" value="Actin-like ATPase domain"/>
    <property type="match status" value="2"/>
</dbReference>
<name>A0A811QHC2_9POAL</name>
<dbReference type="FunFam" id="3.90.640.10:FF:000002">
    <property type="entry name" value="Heat shock 70 kDa"/>
    <property type="match status" value="1"/>
</dbReference>
<gene>
    <name evidence="4" type="ORF">NCGR_LOCUS39098</name>
</gene>
<keyword evidence="1" id="KW-0547">Nucleotide-binding</keyword>
<keyword evidence="2" id="KW-0067">ATP-binding</keyword>
<dbReference type="OrthoDB" id="662514at2759"/>
<evidence type="ECO:0000256" key="3">
    <source>
        <dbReference type="SAM" id="SignalP"/>
    </source>
</evidence>
<dbReference type="InterPro" id="IPR018181">
    <property type="entry name" value="Heat_shock_70_CS"/>
</dbReference>
<sequence>MAAAGDRRRLVVAATLQMLLAFFCLLSSASGLQIHHPDLPDMYTDFTRDRIWYPPPVEVVAIDLGNTNSCIAGYAPAKTDTMFQFCIPSWVAFTDDGATLVGEAARNHAGADPEAAVFGFKRLLGLRQKHWYEDDIVQTAIKRAPYKNTARDFDTPSVHVKSKDGTVKQLSLIHVASMVIAQLKDKAMEYLGGPVDYAVMTIPQHYSGLSRDTAMMAGKLARLHIVDMVSEPISVAVAYGLRTKLRGGANALVLHVGGGTADASVVTLMDHSLGIRAYRDDPFLGGDDFDQRVVDYFAELVKMKHGKDIGGDRIALGKLRMACERAKKALSNREHVEVIVESLFDGVDFSETLSRSKFEELNDDTFRRVVALVRRVMLEAEERRSDIKIDEIILVGGSTMIPKIQRLVKEYFNGMEPNIRVKPDEAVVLGAVVHAYSVY</sequence>